<dbReference type="AlphaFoldDB" id="A0A4Y2IMT8"/>
<evidence type="ECO:0000313" key="2">
    <source>
        <dbReference type="Proteomes" id="UP000499080"/>
    </source>
</evidence>
<gene>
    <name evidence="1" type="ORF">AVEN_141606_1</name>
</gene>
<dbReference type="EMBL" id="BGPR01002757">
    <property type="protein sequence ID" value="GBM78509.1"/>
    <property type="molecule type" value="Genomic_DNA"/>
</dbReference>
<dbReference type="OrthoDB" id="9909311at2759"/>
<sequence length="86" mass="9795">MASMTLTVDEELIEDNLSGANLNGDEEVIPPPFRDAMNSIDKLRTHFFSQKNSEKSFNDLYSIHNALLQWFPTHGPGPTCRPRRAY</sequence>
<protein>
    <submittedName>
        <fullName evidence="1">Uncharacterized protein</fullName>
    </submittedName>
</protein>
<comment type="caution">
    <text evidence="1">The sequence shown here is derived from an EMBL/GenBank/DDBJ whole genome shotgun (WGS) entry which is preliminary data.</text>
</comment>
<accession>A0A4Y2IMT8</accession>
<proteinExistence type="predicted"/>
<evidence type="ECO:0000313" key="1">
    <source>
        <dbReference type="EMBL" id="GBM78509.1"/>
    </source>
</evidence>
<keyword evidence="2" id="KW-1185">Reference proteome</keyword>
<reference evidence="1 2" key="1">
    <citation type="journal article" date="2019" name="Sci. Rep.">
        <title>Orb-weaving spider Araneus ventricosus genome elucidates the spidroin gene catalogue.</title>
        <authorList>
            <person name="Kono N."/>
            <person name="Nakamura H."/>
            <person name="Ohtoshi R."/>
            <person name="Moran D.A.P."/>
            <person name="Shinohara A."/>
            <person name="Yoshida Y."/>
            <person name="Fujiwara M."/>
            <person name="Mori M."/>
            <person name="Tomita M."/>
            <person name="Arakawa K."/>
        </authorList>
    </citation>
    <scope>NUCLEOTIDE SEQUENCE [LARGE SCALE GENOMIC DNA]</scope>
</reference>
<organism evidence="1 2">
    <name type="scientific">Araneus ventricosus</name>
    <name type="common">Orbweaver spider</name>
    <name type="synonym">Epeira ventricosa</name>
    <dbReference type="NCBI Taxonomy" id="182803"/>
    <lineage>
        <taxon>Eukaryota</taxon>
        <taxon>Metazoa</taxon>
        <taxon>Ecdysozoa</taxon>
        <taxon>Arthropoda</taxon>
        <taxon>Chelicerata</taxon>
        <taxon>Arachnida</taxon>
        <taxon>Araneae</taxon>
        <taxon>Araneomorphae</taxon>
        <taxon>Entelegynae</taxon>
        <taxon>Araneoidea</taxon>
        <taxon>Araneidae</taxon>
        <taxon>Araneus</taxon>
    </lineage>
</organism>
<dbReference type="Proteomes" id="UP000499080">
    <property type="component" value="Unassembled WGS sequence"/>
</dbReference>
<name>A0A4Y2IMT8_ARAVE</name>